<organism evidence="6 7">
    <name type="scientific">Bacteriovorax stolpii</name>
    <name type="common">Bdellovibrio stolpii</name>
    <dbReference type="NCBI Taxonomy" id="960"/>
    <lineage>
        <taxon>Bacteria</taxon>
        <taxon>Pseudomonadati</taxon>
        <taxon>Bdellovibrionota</taxon>
        <taxon>Bacteriovoracia</taxon>
        <taxon>Bacteriovoracales</taxon>
        <taxon>Bacteriovoracaceae</taxon>
        <taxon>Bacteriovorax</taxon>
    </lineage>
</organism>
<evidence type="ECO:0000256" key="2">
    <source>
        <dbReference type="ARBA" id="ARBA00006171"/>
    </source>
</evidence>
<sequence>MTDLKTLVRLKDAILFDMDGTLVNTEPLHAKAAVIVLAEMGVKVDLMACIDQFYGMTDHVVLKTVCPQLSDKEIDHAIEQKNYHLINLFKKLKDHEKEQYITPGLLPFLNHLKQENKMCAVVSASEDIIVHETMKCFGLDHFMKIQMGRNQTVLTKPHPDPYIEAMKRLNTNHERSIIFEDSPTGIKAGNASGAQVIRVTAFAHHGGAQTIEGQYIELVNFHTDY</sequence>
<dbReference type="Gene3D" id="3.40.50.1000">
    <property type="entry name" value="HAD superfamily/HAD-like"/>
    <property type="match status" value="1"/>
</dbReference>
<evidence type="ECO:0000313" key="6">
    <source>
        <dbReference type="EMBL" id="AUN97263.1"/>
    </source>
</evidence>
<dbReference type="RefSeq" id="WP_102242558.1">
    <property type="nucleotide sequence ID" value="NZ_CP025704.1"/>
</dbReference>
<dbReference type="CDD" id="cd07505">
    <property type="entry name" value="HAD_BPGM-like"/>
    <property type="match status" value="1"/>
</dbReference>
<dbReference type="SFLD" id="SFLDS00003">
    <property type="entry name" value="Haloacid_Dehalogenase"/>
    <property type="match status" value="1"/>
</dbReference>
<dbReference type="Gene3D" id="1.10.150.240">
    <property type="entry name" value="Putative phosphatase, domain 2"/>
    <property type="match status" value="1"/>
</dbReference>
<keyword evidence="4" id="KW-0460">Magnesium</keyword>
<dbReference type="EMBL" id="CP025704">
    <property type="protein sequence ID" value="AUN97263.1"/>
    <property type="molecule type" value="Genomic_DNA"/>
</dbReference>
<dbReference type="InterPro" id="IPR023198">
    <property type="entry name" value="PGP-like_dom2"/>
</dbReference>
<gene>
    <name evidence="6" type="ORF">C0V70_03885</name>
</gene>
<evidence type="ECO:0000256" key="4">
    <source>
        <dbReference type="ARBA" id="ARBA00022842"/>
    </source>
</evidence>
<keyword evidence="5" id="KW-0119">Carbohydrate metabolism</keyword>
<evidence type="ECO:0000256" key="1">
    <source>
        <dbReference type="ARBA" id="ARBA00001946"/>
    </source>
</evidence>
<dbReference type="SFLD" id="SFLDG01129">
    <property type="entry name" value="C1.5:_HAD__Beta-PGM__Phosphata"/>
    <property type="match status" value="1"/>
</dbReference>
<accession>A0A2K9NP31</accession>
<keyword evidence="7" id="KW-1185">Reference proteome</keyword>
<name>A0A2K9NP31_BACTC</name>
<reference evidence="6 7" key="1">
    <citation type="submission" date="2018-01" db="EMBL/GenBank/DDBJ databases">
        <title>Complete genome sequence of Bacteriovorax stolpii DSM12778.</title>
        <authorList>
            <person name="Tang B."/>
            <person name="Chang J."/>
        </authorList>
    </citation>
    <scope>NUCLEOTIDE SEQUENCE [LARGE SCALE GENOMIC DNA]</scope>
    <source>
        <strain evidence="6 7">DSM 12778</strain>
    </source>
</reference>
<comment type="cofactor">
    <cofactor evidence="1">
        <name>Mg(2+)</name>
        <dbReference type="ChEBI" id="CHEBI:18420"/>
    </cofactor>
</comment>
<dbReference type="GO" id="GO:0003824">
    <property type="term" value="F:catalytic activity"/>
    <property type="evidence" value="ECO:0007669"/>
    <property type="project" value="UniProtKB-ARBA"/>
</dbReference>
<protein>
    <submittedName>
        <fullName evidence="6">Uncharacterized protein</fullName>
    </submittedName>
</protein>
<dbReference type="InterPro" id="IPR041492">
    <property type="entry name" value="HAD_2"/>
</dbReference>
<dbReference type="PANTHER" id="PTHR46193:SF18">
    <property type="entry name" value="HEXITOL PHOSPHATASE B"/>
    <property type="match status" value="1"/>
</dbReference>
<evidence type="ECO:0000256" key="3">
    <source>
        <dbReference type="ARBA" id="ARBA00022723"/>
    </source>
</evidence>
<keyword evidence="3" id="KW-0479">Metal-binding</keyword>
<dbReference type="KEGG" id="bsto:C0V70_03885"/>
<dbReference type="NCBIfam" id="TIGR01509">
    <property type="entry name" value="HAD-SF-IA-v3"/>
    <property type="match status" value="1"/>
</dbReference>
<proteinExistence type="inferred from homology"/>
<evidence type="ECO:0000256" key="5">
    <source>
        <dbReference type="ARBA" id="ARBA00023277"/>
    </source>
</evidence>
<dbReference type="SUPFAM" id="SSF56784">
    <property type="entry name" value="HAD-like"/>
    <property type="match status" value="1"/>
</dbReference>
<comment type="similarity">
    <text evidence="2">Belongs to the HAD-like hydrolase superfamily. CbbY/CbbZ/Gph/YieH family.</text>
</comment>
<dbReference type="InterPro" id="IPR006439">
    <property type="entry name" value="HAD-SF_hydro_IA"/>
</dbReference>
<dbReference type="Pfam" id="PF13419">
    <property type="entry name" value="HAD_2"/>
    <property type="match status" value="1"/>
</dbReference>
<dbReference type="Proteomes" id="UP000235584">
    <property type="component" value="Chromosome"/>
</dbReference>
<dbReference type="PANTHER" id="PTHR46193">
    <property type="entry name" value="6-PHOSPHOGLUCONATE PHOSPHATASE"/>
    <property type="match status" value="1"/>
</dbReference>
<dbReference type="PROSITE" id="PS01228">
    <property type="entry name" value="COF_1"/>
    <property type="match status" value="1"/>
</dbReference>
<evidence type="ECO:0000313" key="7">
    <source>
        <dbReference type="Proteomes" id="UP000235584"/>
    </source>
</evidence>
<dbReference type="InterPro" id="IPR051600">
    <property type="entry name" value="Beta-PGM-like"/>
</dbReference>
<dbReference type="OrthoDB" id="5291726at2"/>
<dbReference type="GO" id="GO:0046872">
    <property type="term" value="F:metal ion binding"/>
    <property type="evidence" value="ECO:0007669"/>
    <property type="project" value="UniProtKB-KW"/>
</dbReference>
<dbReference type="AlphaFoldDB" id="A0A2K9NP31"/>
<dbReference type="InterPro" id="IPR023214">
    <property type="entry name" value="HAD_sf"/>
</dbReference>
<dbReference type="InterPro" id="IPR036412">
    <property type="entry name" value="HAD-like_sf"/>
</dbReference>